<feature type="region of interest" description="Disordered" evidence="6">
    <location>
        <begin position="770"/>
        <end position="807"/>
    </location>
</feature>
<dbReference type="GO" id="GO:0004888">
    <property type="term" value="F:transmembrane signaling receptor activity"/>
    <property type="evidence" value="ECO:0007669"/>
    <property type="project" value="TreeGrafter"/>
</dbReference>
<keyword evidence="11" id="KW-1185">Reference proteome</keyword>
<dbReference type="PROSITE" id="PS50885">
    <property type="entry name" value="HAMP"/>
    <property type="match status" value="2"/>
</dbReference>
<comment type="caution">
    <text evidence="10">The sequence shown here is derived from an EMBL/GenBank/DDBJ whole genome shotgun (WGS) entry which is preliminary data.</text>
</comment>
<dbReference type="InterPro" id="IPR004089">
    <property type="entry name" value="MCPsignal_dom"/>
</dbReference>
<keyword evidence="7" id="KW-0472">Membrane</keyword>
<evidence type="ECO:0000259" key="9">
    <source>
        <dbReference type="PROSITE" id="PS50885"/>
    </source>
</evidence>
<keyword evidence="7" id="KW-1133">Transmembrane helix</keyword>
<dbReference type="GO" id="GO:0006935">
    <property type="term" value="P:chemotaxis"/>
    <property type="evidence" value="ECO:0007669"/>
    <property type="project" value="UniProtKB-KW"/>
</dbReference>
<evidence type="ECO:0000256" key="1">
    <source>
        <dbReference type="ARBA" id="ARBA00004370"/>
    </source>
</evidence>
<feature type="region of interest" description="Disordered" evidence="6">
    <location>
        <begin position="518"/>
        <end position="572"/>
    </location>
</feature>
<dbReference type="InterPro" id="IPR024478">
    <property type="entry name" value="HlyB_4HB_MCP"/>
</dbReference>
<dbReference type="AlphaFoldDB" id="A0AA41YT32"/>
<feature type="domain" description="Methyl-accepting transducer" evidence="8">
    <location>
        <begin position="509"/>
        <end position="724"/>
    </location>
</feature>
<accession>A0AA41YT32</accession>
<feature type="transmembrane region" description="Helical" evidence="7">
    <location>
        <begin position="313"/>
        <end position="337"/>
    </location>
</feature>
<comment type="subcellular location">
    <subcellularLocation>
        <location evidence="1">Membrane</location>
    </subcellularLocation>
</comment>
<feature type="domain" description="HAMP" evidence="9">
    <location>
        <begin position="415"/>
        <end position="465"/>
    </location>
</feature>
<dbReference type="PANTHER" id="PTHR43531:SF11">
    <property type="entry name" value="METHYL-ACCEPTING CHEMOTAXIS PROTEIN 3"/>
    <property type="match status" value="1"/>
</dbReference>
<evidence type="ECO:0000256" key="4">
    <source>
        <dbReference type="PROSITE-ProRule" id="PRU00284"/>
    </source>
</evidence>
<feature type="compositionally biased region" description="Polar residues" evidence="6">
    <location>
        <begin position="518"/>
        <end position="530"/>
    </location>
</feature>
<keyword evidence="4" id="KW-0807">Transducer</keyword>
<organism evidence="10 11">
    <name type="scientific">Lichenifustis flavocetrariae</name>
    <dbReference type="NCBI Taxonomy" id="2949735"/>
    <lineage>
        <taxon>Bacteria</taxon>
        <taxon>Pseudomonadati</taxon>
        <taxon>Pseudomonadota</taxon>
        <taxon>Alphaproteobacteria</taxon>
        <taxon>Hyphomicrobiales</taxon>
        <taxon>Lichenihabitantaceae</taxon>
        <taxon>Lichenifustis</taxon>
    </lineage>
</organism>
<dbReference type="SUPFAM" id="SSF58104">
    <property type="entry name" value="Methyl-accepting chemotaxis protein (MCP) signaling domain"/>
    <property type="match status" value="1"/>
</dbReference>
<dbReference type="Pfam" id="PF12729">
    <property type="entry name" value="4HB_MCP_1"/>
    <property type="match status" value="1"/>
</dbReference>
<dbReference type="InterPro" id="IPR051310">
    <property type="entry name" value="MCP_chemotaxis"/>
</dbReference>
<sequence length="807" mass="84400">MRLTIKTKLGGAFAVVLLLSAASGAVGYLCITELADNQAVLAGQGAILAKMGDVDDALQAATRSEKNMIIANDDETIAKLVSDLQDQRKTLDQVLSDLNATAFAEDRPALAALKGKIDQWAQQEDKTVELARLNSSNHAYQVWKNEAGPQLRKFTSLMEELSTALEDNGSLDAQRAARAFDKARVGWLRLSRSALEVLSAPSVSELQSSVAAINQQIAPVRAEMEGSLAAAQRAGVSSSAVGAQLDVVTGLMSKMIGVAAEGGNLRASDATMGPGRDTTAAAVKSINDLIDTITARMSQTAERARASGQTAKLLVLSMLGVSLLIGIGAATWIALSISRSLRQAGRLADAVAFGDLSQTLAVSSKDEIGDLVVSLNTMTKNLNATARVADAIAAGDLDVEAKPLSDKDALGLAFERMVRSLRGTAATADSIAAGDLGVEAQPLSERDRLGRAFQNMIANLNATARVADEIAAGNLTIEAKPLSDKDRLGLALQTMLVRLRTIVGETVSAAQNVSTGSQELSASAEQLSQGSTEQASSTEEASASMEEMAANVKQNAENASQTEKIAHQSAKNAEASGVAVGKAVEAMQTIAAKITIVQEIARQTDLLALNAAVEAARAGEHGRGFAVVASEVRKLAERSQAAAAEIGTLSSETVKAAQEAGSMLAKLVPDIKRTAELVEEITAACREQDVGSMQINQAIQQLDKVTQQNASASEQVSSTSEELASQAEQLQATIAFFRIDATASRQASVGADNPVAHLRSKVAIGVKTIRSPTPNAPRRAKKVASSGGFALDMDEGQDEHDAEFRRA</sequence>
<feature type="compositionally biased region" description="Polar residues" evidence="6">
    <location>
        <begin position="552"/>
        <end position="563"/>
    </location>
</feature>
<gene>
    <name evidence="10" type="ORF">M8523_06365</name>
</gene>
<evidence type="ECO:0000256" key="3">
    <source>
        <dbReference type="ARBA" id="ARBA00029447"/>
    </source>
</evidence>
<feature type="compositionally biased region" description="Acidic residues" evidence="6">
    <location>
        <begin position="792"/>
        <end position="801"/>
    </location>
</feature>
<dbReference type="SMART" id="SM00283">
    <property type="entry name" value="MA"/>
    <property type="match status" value="1"/>
</dbReference>
<dbReference type="PANTHER" id="PTHR43531">
    <property type="entry name" value="PROTEIN ICFG"/>
    <property type="match status" value="1"/>
</dbReference>
<proteinExistence type="inferred from homology"/>
<dbReference type="InterPro" id="IPR003660">
    <property type="entry name" value="HAMP_dom"/>
</dbReference>
<feature type="compositionally biased region" description="Low complexity" evidence="6">
    <location>
        <begin position="531"/>
        <end position="550"/>
    </location>
</feature>
<evidence type="ECO:0000313" key="10">
    <source>
        <dbReference type="EMBL" id="MCW6507644.1"/>
    </source>
</evidence>
<evidence type="ECO:0000256" key="7">
    <source>
        <dbReference type="SAM" id="Phobius"/>
    </source>
</evidence>
<dbReference type="PROSITE" id="PS50111">
    <property type="entry name" value="CHEMOTAXIS_TRANSDUC_2"/>
    <property type="match status" value="1"/>
</dbReference>
<name>A0AA41YT32_9HYPH</name>
<dbReference type="CDD" id="cd06225">
    <property type="entry name" value="HAMP"/>
    <property type="match status" value="1"/>
</dbReference>
<dbReference type="Pfam" id="PF00672">
    <property type="entry name" value="HAMP"/>
    <property type="match status" value="1"/>
</dbReference>
<evidence type="ECO:0000259" key="8">
    <source>
        <dbReference type="PROSITE" id="PS50111"/>
    </source>
</evidence>
<feature type="coiled-coil region" evidence="5">
    <location>
        <begin position="695"/>
        <end position="722"/>
    </location>
</feature>
<keyword evidence="7" id="KW-0812">Transmembrane</keyword>
<dbReference type="Gene3D" id="6.10.340.10">
    <property type="match status" value="1"/>
</dbReference>
<dbReference type="GO" id="GO:0005886">
    <property type="term" value="C:plasma membrane"/>
    <property type="evidence" value="ECO:0007669"/>
    <property type="project" value="TreeGrafter"/>
</dbReference>
<dbReference type="EMBL" id="JAMOIM010000003">
    <property type="protein sequence ID" value="MCW6507644.1"/>
    <property type="molecule type" value="Genomic_DNA"/>
</dbReference>
<dbReference type="Pfam" id="PF00015">
    <property type="entry name" value="MCPsignal"/>
    <property type="match status" value="1"/>
</dbReference>
<evidence type="ECO:0000256" key="5">
    <source>
        <dbReference type="SAM" id="Coils"/>
    </source>
</evidence>
<keyword evidence="2" id="KW-0145">Chemotaxis</keyword>
<dbReference type="Proteomes" id="UP001165667">
    <property type="component" value="Unassembled WGS sequence"/>
</dbReference>
<keyword evidence="5" id="KW-0175">Coiled coil</keyword>
<comment type="similarity">
    <text evidence="3">Belongs to the methyl-accepting chemotaxis (MCP) protein family.</text>
</comment>
<dbReference type="RefSeq" id="WP_282584008.1">
    <property type="nucleotide sequence ID" value="NZ_JAMOIM010000003.1"/>
</dbReference>
<evidence type="ECO:0000256" key="2">
    <source>
        <dbReference type="ARBA" id="ARBA00022500"/>
    </source>
</evidence>
<dbReference type="FunFam" id="1.10.287.950:FF:000001">
    <property type="entry name" value="Methyl-accepting chemotaxis sensory transducer"/>
    <property type="match status" value="1"/>
</dbReference>
<protein>
    <submittedName>
        <fullName evidence="10">Methyl-accepting chemotaxis protein</fullName>
    </submittedName>
</protein>
<evidence type="ECO:0000256" key="6">
    <source>
        <dbReference type="SAM" id="MobiDB-lite"/>
    </source>
</evidence>
<dbReference type="SMART" id="SM00304">
    <property type="entry name" value="HAMP"/>
    <property type="match status" value="2"/>
</dbReference>
<evidence type="ECO:0000313" key="11">
    <source>
        <dbReference type="Proteomes" id="UP001165667"/>
    </source>
</evidence>
<reference evidence="10" key="1">
    <citation type="submission" date="2022-05" db="EMBL/GenBank/DDBJ databases">
        <authorList>
            <person name="Pankratov T."/>
        </authorList>
    </citation>
    <scope>NUCLEOTIDE SEQUENCE</scope>
    <source>
        <strain evidence="10">BP6-180914</strain>
    </source>
</reference>
<dbReference type="GO" id="GO:0007165">
    <property type="term" value="P:signal transduction"/>
    <property type="evidence" value="ECO:0007669"/>
    <property type="project" value="UniProtKB-KW"/>
</dbReference>
<dbReference type="Gene3D" id="1.10.287.950">
    <property type="entry name" value="Methyl-accepting chemotaxis protein"/>
    <property type="match status" value="1"/>
</dbReference>
<feature type="domain" description="HAMP" evidence="9">
    <location>
        <begin position="335"/>
        <end position="387"/>
    </location>
</feature>